<organism evidence="2 3">
    <name type="scientific">Adineta steineri</name>
    <dbReference type="NCBI Taxonomy" id="433720"/>
    <lineage>
        <taxon>Eukaryota</taxon>
        <taxon>Metazoa</taxon>
        <taxon>Spiralia</taxon>
        <taxon>Gnathifera</taxon>
        <taxon>Rotifera</taxon>
        <taxon>Eurotatoria</taxon>
        <taxon>Bdelloidea</taxon>
        <taxon>Adinetida</taxon>
        <taxon>Adinetidae</taxon>
        <taxon>Adineta</taxon>
    </lineage>
</organism>
<accession>A0A819ZSK7</accession>
<evidence type="ECO:0000313" key="2">
    <source>
        <dbReference type="EMBL" id="CAF4176881.1"/>
    </source>
</evidence>
<proteinExistence type="predicted"/>
<dbReference type="OrthoDB" id="10387867at2759"/>
<comment type="caution">
    <text evidence="2">The sequence shown here is derived from an EMBL/GenBank/DDBJ whole genome shotgun (WGS) entry which is preliminary data.</text>
</comment>
<dbReference type="Proteomes" id="UP000663891">
    <property type="component" value="Unassembled WGS sequence"/>
</dbReference>
<evidence type="ECO:0000313" key="1">
    <source>
        <dbReference type="EMBL" id="CAF1320089.1"/>
    </source>
</evidence>
<sequence length="122" mass="14431">MTMIYDIDDFEYGDFSSFPYEHGEGHIDDWNNPFMHDFDLMVAMDMLMDASTEFEMFWNSDQLSEEEMFLIVDYLSYHQEDFDELTKYALQSTGQDIVSMDINGDDDDDDDIMIIDVLYCVD</sequence>
<dbReference type="EMBL" id="CAJNON010000570">
    <property type="protein sequence ID" value="CAF1320089.1"/>
    <property type="molecule type" value="Genomic_DNA"/>
</dbReference>
<name>A0A819ZSK7_9BILA</name>
<dbReference type="AlphaFoldDB" id="A0A819ZSK7"/>
<reference evidence="2" key="1">
    <citation type="submission" date="2021-02" db="EMBL/GenBank/DDBJ databases">
        <authorList>
            <person name="Nowell W R."/>
        </authorList>
    </citation>
    <scope>NUCLEOTIDE SEQUENCE</scope>
</reference>
<evidence type="ECO:0000313" key="3">
    <source>
        <dbReference type="Proteomes" id="UP000663881"/>
    </source>
</evidence>
<protein>
    <submittedName>
        <fullName evidence="2">Uncharacterized protein</fullName>
    </submittedName>
</protein>
<dbReference type="EMBL" id="CAJOAY010007958">
    <property type="protein sequence ID" value="CAF4176881.1"/>
    <property type="molecule type" value="Genomic_DNA"/>
</dbReference>
<dbReference type="Proteomes" id="UP000663881">
    <property type="component" value="Unassembled WGS sequence"/>
</dbReference>
<gene>
    <name evidence="2" type="ORF">OKA104_LOCUS39668</name>
    <name evidence="1" type="ORF">VCS650_LOCUS32090</name>
</gene>